<accession>A0A250V4H9</accession>
<reference evidence="2" key="1">
    <citation type="submission" date="2017-05" db="EMBL/GenBank/DDBJ databases">
        <title>Streptomyces olivochromogenes NBRC 3561 whole genome shotgun sequence.</title>
        <authorList>
            <person name="Dohra H."/>
            <person name="Kodani S."/>
        </authorList>
    </citation>
    <scope>NUCLEOTIDE SEQUENCE [LARGE SCALE GENOMIC DNA]</scope>
    <source>
        <strain evidence="2">NBRC 3561</strain>
    </source>
</reference>
<dbReference type="GO" id="GO:0016705">
    <property type="term" value="F:oxidoreductase activity, acting on paired donors, with incorporation or reduction of molecular oxygen"/>
    <property type="evidence" value="ECO:0007669"/>
    <property type="project" value="InterPro"/>
</dbReference>
<dbReference type="STRING" id="1963.AQJ27_03095"/>
<keyword evidence="2" id="KW-1185">Reference proteome</keyword>
<dbReference type="GO" id="GO:0005506">
    <property type="term" value="F:iron ion binding"/>
    <property type="evidence" value="ECO:0007669"/>
    <property type="project" value="InterPro"/>
</dbReference>
<sequence>MPYEDHEFFQEHAGVTNARFKTPQAAAATTRELRRYVSGLIEAKMDDPAEDVLSDLGARVKEAISAWRRPLPWSTSCSSPATTPAPT</sequence>
<dbReference type="GO" id="GO:0004497">
    <property type="term" value="F:monooxygenase activity"/>
    <property type="evidence" value="ECO:0007669"/>
    <property type="project" value="InterPro"/>
</dbReference>
<dbReference type="Proteomes" id="UP000217446">
    <property type="component" value="Unassembled WGS sequence"/>
</dbReference>
<dbReference type="GO" id="GO:0020037">
    <property type="term" value="F:heme binding"/>
    <property type="evidence" value="ECO:0007669"/>
    <property type="project" value="InterPro"/>
</dbReference>
<evidence type="ECO:0000313" key="2">
    <source>
        <dbReference type="Proteomes" id="UP000217446"/>
    </source>
</evidence>
<dbReference type="RefSeq" id="WP_067361180.1">
    <property type="nucleotide sequence ID" value="NZ_BDQI01000001.1"/>
</dbReference>
<proteinExistence type="predicted"/>
<name>A0A250V4H9_STROL</name>
<dbReference type="EMBL" id="BDQI01000001">
    <property type="protein sequence ID" value="GAX49091.1"/>
    <property type="molecule type" value="Genomic_DNA"/>
</dbReference>
<organism evidence="1 2">
    <name type="scientific">Streptomyces olivochromogenes</name>
    <dbReference type="NCBI Taxonomy" id="1963"/>
    <lineage>
        <taxon>Bacteria</taxon>
        <taxon>Bacillati</taxon>
        <taxon>Actinomycetota</taxon>
        <taxon>Actinomycetes</taxon>
        <taxon>Kitasatosporales</taxon>
        <taxon>Streptomycetaceae</taxon>
        <taxon>Streptomyces</taxon>
    </lineage>
</organism>
<evidence type="ECO:0000313" key="1">
    <source>
        <dbReference type="EMBL" id="GAX49091.1"/>
    </source>
</evidence>
<gene>
    <name evidence="1" type="ORF">SO3561_00577</name>
</gene>
<protein>
    <submittedName>
        <fullName evidence="1">Cytochrome P450</fullName>
    </submittedName>
</protein>
<comment type="caution">
    <text evidence="1">The sequence shown here is derived from an EMBL/GenBank/DDBJ whole genome shotgun (WGS) entry which is preliminary data.</text>
</comment>
<dbReference type="InterPro" id="IPR036396">
    <property type="entry name" value="Cyt_P450_sf"/>
</dbReference>
<dbReference type="AlphaFoldDB" id="A0A250V4H9"/>
<dbReference type="Gene3D" id="1.10.630.10">
    <property type="entry name" value="Cytochrome P450"/>
    <property type="match status" value="1"/>
</dbReference>